<accession>A0ABY9E784</accession>
<dbReference type="EMBL" id="CP098023">
    <property type="protein sequence ID" value="WKD48325.1"/>
    <property type="molecule type" value="Genomic_DNA"/>
</dbReference>
<sequence length="233" mass="25777">MRLHKHLTVSGEPLALVDDDVRLDLFTPGRAAFTVRSRRPLQGLVQLDLGYNPQRLQRFFTGYVVHCTGVDNTRQKLHCRELSAALAQQVPLAQRYVTLAAVLGLVSAVTGLRFVIGTGAYTQIKAPAFYSAGSGYWLMDQLARVFGIPQLLWQQQGDGQVFVGSWSHSHWAGRSLPLPAGFATNFGIANRARVACIPWLRPGVLLNNHYVTGVALAGNFMNLTWSADPWKHR</sequence>
<evidence type="ECO:0000313" key="1">
    <source>
        <dbReference type="EMBL" id="WKD48325.1"/>
    </source>
</evidence>
<proteinExistence type="predicted"/>
<name>A0ABY9E784_9GAMM</name>
<protein>
    <submittedName>
        <fullName evidence="1">Uncharacterized protein</fullName>
    </submittedName>
</protein>
<dbReference type="RefSeq" id="WP_301414047.1">
    <property type="nucleotide sequence ID" value="NZ_CP098023.1"/>
</dbReference>
<evidence type="ECO:0000313" key="2">
    <source>
        <dbReference type="Proteomes" id="UP001321520"/>
    </source>
</evidence>
<dbReference type="Proteomes" id="UP001321520">
    <property type="component" value="Chromosome"/>
</dbReference>
<gene>
    <name evidence="1" type="ORF">M8T91_10300</name>
</gene>
<reference evidence="1 2" key="1">
    <citation type="submission" date="2022-05" db="EMBL/GenBank/DDBJ databases">
        <title>Microbulbifer sp. nov., isolated from sponge.</title>
        <authorList>
            <person name="Gao L."/>
        </authorList>
    </citation>
    <scope>NUCLEOTIDE SEQUENCE [LARGE SCALE GENOMIC DNA]</scope>
    <source>
        <strain evidence="1 2">MI-G</strain>
    </source>
</reference>
<keyword evidence="2" id="KW-1185">Reference proteome</keyword>
<organism evidence="1 2">
    <name type="scientific">Microbulbifer spongiae</name>
    <dbReference type="NCBI Taxonomy" id="2944933"/>
    <lineage>
        <taxon>Bacteria</taxon>
        <taxon>Pseudomonadati</taxon>
        <taxon>Pseudomonadota</taxon>
        <taxon>Gammaproteobacteria</taxon>
        <taxon>Cellvibrionales</taxon>
        <taxon>Microbulbiferaceae</taxon>
        <taxon>Microbulbifer</taxon>
    </lineage>
</organism>